<keyword evidence="4" id="KW-1185">Reference proteome</keyword>
<dbReference type="PANTHER" id="PTHR45570:SF1">
    <property type="entry name" value="CARBOXYLIC ESTER HYDROLASE"/>
    <property type="match status" value="1"/>
</dbReference>
<organism evidence="3 4">
    <name type="scientific">Xenoophorus captivus</name>
    <dbReference type="NCBI Taxonomy" id="1517983"/>
    <lineage>
        <taxon>Eukaryota</taxon>
        <taxon>Metazoa</taxon>
        <taxon>Chordata</taxon>
        <taxon>Craniata</taxon>
        <taxon>Vertebrata</taxon>
        <taxon>Euteleostomi</taxon>
        <taxon>Actinopterygii</taxon>
        <taxon>Neopterygii</taxon>
        <taxon>Teleostei</taxon>
        <taxon>Neoteleostei</taxon>
        <taxon>Acanthomorphata</taxon>
        <taxon>Ovalentaria</taxon>
        <taxon>Atherinomorphae</taxon>
        <taxon>Cyprinodontiformes</taxon>
        <taxon>Goodeidae</taxon>
        <taxon>Xenoophorus</taxon>
    </lineage>
</organism>
<gene>
    <name evidence="3" type="ORF">XENOCAPTIV_001599</name>
</gene>
<dbReference type="Gene3D" id="3.40.50.1820">
    <property type="entry name" value="alpha/beta hydrolase"/>
    <property type="match status" value="2"/>
</dbReference>
<accession>A0ABV0R7G3</accession>
<dbReference type="InterPro" id="IPR002018">
    <property type="entry name" value="CarbesteraseB"/>
</dbReference>
<evidence type="ECO:0000256" key="1">
    <source>
        <dbReference type="SAM" id="SignalP"/>
    </source>
</evidence>
<comment type="caution">
    <text evidence="3">The sequence shown here is derived from an EMBL/GenBank/DDBJ whole genome shotgun (WGS) entry which is preliminary data.</text>
</comment>
<dbReference type="Proteomes" id="UP001434883">
    <property type="component" value="Unassembled WGS sequence"/>
</dbReference>
<feature type="domain" description="Carboxylesterase type B" evidence="2">
    <location>
        <begin position="268"/>
        <end position="414"/>
    </location>
</feature>
<reference evidence="3 4" key="1">
    <citation type="submission" date="2021-06" db="EMBL/GenBank/DDBJ databases">
        <authorList>
            <person name="Palmer J.M."/>
        </authorList>
    </citation>
    <scope>NUCLEOTIDE SEQUENCE [LARGE SCALE GENOMIC DNA]</scope>
    <source>
        <strain evidence="3 4">XC_2019</strain>
        <tissue evidence="3">Muscle</tissue>
    </source>
</reference>
<feature type="chain" id="PRO_5045413867" description="Carboxylesterase type B domain-containing protein" evidence="1">
    <location>
        <begin position="21"/>
        <end position="420"/>
    </location>
</feature>
<dbReference type="SUPFAM" id="SSF53474">
    <property type="entry name" value="alpha/beta-Hydrolases"/>
    <property type="match status" value="1"/>
</dbReference>
<dbReference type="Pfam" id="PF00135">
    <property type="entry name" value="COesterase"/>
    <property type="match status" value="2"/>
</dbReference>
<evidence type="ECO:0000313" key="4">
    <source>
        <dbReference type="Proteomes" id="UP001434883"/>
    </source>
</evidence>
<evidence type="ECO:0000259" key="2">
    <source>
        <dbReference type="Pfam" id="PF00135"/>
    </source>
</evidence>
<proteinExistence type="predicted"/>
<protein>
    <recommendedName>
        <fullName evidence="2">Carboxylesterase type B domain-containing protein</fullName>
    </recommendedName>
</protein>
<feature type="signal peptide" evidence="1">
    <location>
        <begin position="1"/>
        <end position="20"/>
    </location>
</feature>
<dbReference type="InterPro" id="IPR029058">
    <property type="entry name" value="AB_hydrolase_fold"/>
</dbReference>
<sequence length="420" mass="47366">MENWQCLLLLTAITLRPCSGGVRKNDDGIDPFGFLRNIYSALLLRDEPFVRDSELKELRRPANLAVIQQTKDKALSQGRDEADGPVVFTKNGQIKGVTVDKAHIFYGVPYADPPVGAYRWKPPRPVSPWSGVYNASFPRAACMQVCSGSSSAECPKKGRLDSSFRAQFLCPPLRGIMGSWTSRRLFSGKSKVNDILRNNRLKRVCLFGLSSALQEPPQKKECCLFMGSLTSQCLLWRPSYIIPTKTRITHYTAPGCGEVIYFSPLYFLFQIVTDYVFLCPSRRSAHAAVATGSQVWMYVFDHVASDCSVWSGLTFCYKHVCHGAELPFLFDSALVANYSLSPSEKLLSNRMLCYWGAFAHTGDPSSRLQQTAFCREQRLPVWPRYSDTSDWLVMNLTVRSHAQVGTRNHICDFWDRLGIY</sequence>
<dbReference type="EMBL" id="JAHRIN010034762">
    <property type="protein sequence ID" value="MEQ2203633.1"/>
    <property type="molecule type" value="Genomic_DNA"/>
</dbReference>
<name>A0ABV0R7G3_9TELE</name>
<evidence type="ECO:0000313" key="3">
    <source>
        <dbReference type="EMBL" id="MEQ2203633.1"/>
    </source>
</evidence>
<dbReference type="PANTHER" id="PTHR45570">
    <property type="entry name" value="CARBOXYLIC ESTER HYDROLASE"/>
    <property type="match status" value="1"/>
</dbReference>
<keyword evidence="1" id="KW-0732">Signal</keyword>
<feature type="domain" description="Carboxylesterase type B" evidence="2">
    <location>
        <begin position="84"/>
        <end position="151"/>
    </location>
</feature>